<evidence type="ECO:0000256" key="2">
    <source>
        <dbReference type="ARBA" id="ARBA00022692"/>
    </source>
</evidence>
<organism evidence="6 7">
    <name type="scientific">Roseateles asaccharophilus</name>
    <dbReference type="NCBI Taxonomy" id="582607"/>
    <lineage>
        <taxon>Bacteria</taxon>
        <taxon>Pseudomonadati</taxon>
        <taxon>Pseudomonadota</taxon>
        <taxon>Betaproteobacteria</taxon>
        <taxon>Burkholderiales</taxon>
        <taxon>Sphaerotilaceae</taxon>
        <taxon>Roseateles</taxon>
    </lineage>
</organism>
<evidence type="ECO:0000313" key="7">
    <source>
        <dbReference type="Proteomes" id="UP000295357"/>
    </source>
</evidence>
<keyword evidence="3 5" id="KW-1133">Transmembrane helix</keyword>
<feature type="transmembrane region" description="Helical" evidence="5">
    <location>
        <begin position="24"/>
        <end position="47"/>
    </location>
</feature>
<dbReference type="AlphaFoldDB" id="A0A4R6N7G9"/>
<comment type="subcellular location">
    <subcellularLocation>
        <location evidence="1">Membrane</location>
        <topology evidence="1">Multi-pass membrane protein</topology>
    </subcellularLocation>
</comment>
<feature type="transmembrane region" description="Helical" evidence="5">
    <location>
        <begin position="164"/>
        <end position="184"/>
    </location>
</feature>
<dbReference type="Pfam" id="PF07264">
    <property type="entry name" value="EI24"/>
    <property type="match status" value="1"/>
</dbReference>
<evidence type="ECO:0000313" key="6">
    <source>
        <dbReference type="EMBL" id="TDP11132.1"/>
    </source>
</evidence>
<sequence length="299" mass="32306">MVNTMGRLADACWRAAAYCLHPRVIGLSLLPLLLAAGLSVALAYFFWEPAVDAVRSTLESWALVESLLRWLASMGAEGFRSVMAPLLVIVMALPLVMVLSLVLVALLMTPSIVALVAERRFPGLERKIGARWWQGLAWSLLCSAGALGALFLSMPFWLVPPLVLVLPPLIWGWLSYRVFTFDVLADHASPEERRQLMKAHRLPLLSMGVITGYLGAAPAMIWAFGVLTVVFAPVLVVATVWLYTLVFAFSTLWFAHYALAALAAQRAAAAAQPGPVVEVVPAQPVLPAEPPAAAPPLLP</sequence>
<comment type="caution">
    <text evidence="6">The sequence shown here is derived from an EMBL/GenBank/DDBJ whole genome shotgun (WGS) entry which is preliminary data.</text>
</comment>
<feature type="transmembrane region" description="Helical" evidence="5">
    <location>
        <begin position="204"/>
        <end position="224"/>
    </location>
</feature>
<dbReference type="EMBL" id="SNXE01000003">
    <property type="protein sequence ID" value="TDP11132.1"/>
    <property type="molecule type" value="Genomic_DNA"/>
</dbReference>
<proteinExistence type="predicted"/>
<gene>
    <name evidence="6" type="ORF">DFR39_10355</name>
</gene>
<protein>
    <submittedName>
        <fullName evidence="6">Etoposide-induced protein 2.4 (EI24)</fullName>
    </submittedName>
</protein>
<evidence type="ECO:0000256" key="1">
    <source>
        <dbReference type="ARBA" id="ARBA00004141"/>
    </source>
</evidence>
<evidence type="ECO:0000256" key="3">
    <source>
        <dbReference type="ARBA" id="ARBA00022989"/>
    </source>
</evidence>
<evidence type="ECO:0000256" key="5">
    <source>
        <dbReference type="SAM" id="Phobius"/>
    </source>
</evidence>
<evidence type="ECO:0000256" key="4">
    <source>
        <dbReference type="ARBA" id="ARBA00023136"/>
    </source>
</evidence>
<accession>A0A4R6N7G9</accession>
<dbReference type="InterPro" id="IPR059112">
    <property type="entry name" value="CysZ/EI24"/>
</dbReference>
<reference evidence="6 7" key="1">
    <citation type="submission" date="2019-03" db="EMBL/GenBank/DDBJ databases">
        <title>Genomic Encyclopedia of Type Strains, Phase IV (KMG-IV): sequencing the most valuable type-strain genomes for metagenomic binning, comparative biology and taxonomic classification.</title>
        <authorList>
            <person name="Goeker M."/>
        </authorList>
    </citation>
    <scope>NUCLEOTIDE SEQUENCE [LARGE SCALE GENOMIC DNA]</scope>
    <source>
        <strain evidence="6 7">DSM 25082</strain>
    </source>
</reference>
<feature type="transmembrane region" description="Helical" evidence="5">
    <location>
        <begin position="136"/>
        <end position="158"/>
    </location>
</feature>
<dbReference type="Proteomes" id="UP000295357">
    <property type="component" value="Unassembled WGS sequence"/>
</dbReference>
<keyword evidence="4 5" id="KW-0472">Membrane</keyword>
<feature type="transmembrane region" description="Helical" evidence="5">
    <location>
        <begin position="230"/>
        <end position="255"/>
    </location>
</feature>
<keyword evidence="2 5" id="KW-0812">Transmembrane</keyword>
<dbReference type="RefSeq" id="WP_246030746.1">
    <property type="nucleotide sequence ID" value="NZ_JAUFPJ010000010.1"/>
</dbReference>
<keyword evidence="7" id="KW-1185">Reference proteome</keyword>
<feature type="transmembrane region" description="Helical" evidence="5">
    <location>
        <begin position="83"/>
        <end position="116"/>
    </location>
</feature>
<name>A0A4R6N7G9_9BURK</name>